<accession>A0A382S5R2</accession>
<proteinExistence type="predicted"/>
<name>A0A382S5R2_9ZZZZ</name>
<organism evidence="1">
    <name type="scientific">marine metagenome</name>
    <dbReference type="NCBI Taxonomy" id="408172"/>
    <lineage>
        <taxon>unclassified sequences</taxon>
        <taxon>metagenomes</taxon>
        <taxon>ecological metagenomes</taxon>
    </lineage>
</organism>
<protein>
    <submittedName>
        <fullName evidence="1">Uncharacterized protein</fullName>
    </submittedName>
</protein>
<gene>
    <name evidence="1" type="ORF">METZ01_LOCUS358098</name>
</gene>
<evidence type="ECO:0000313" key="1">
    <source>
        <dbReference type="EMBL" id="SVD05244.1"/>
    </source>
</evidence>
<reference evidence="1" key="1">
    <citation type="submission" date="2018-05" db="EMBL/GenBank/DDBJ databases">
        <authorList>
            <person name="Lanie J.A."/>
            <person name="Ng W.-L."/>
            <person name="Kazmierczak K.M."/>
            <person name="Andrzejewski T.M."/>
            <person name="Davidsen T.M."/>
            <person name="Wayne K.J."/>
            <person name="Tettelin H."/>
            <person name="Glass J.I."/>
            <person name="Rusch D."/>
            <person name="Podicherti R."/>
            <person name="Tsui H.-C.T."/>
            <person name="Winkler M.E."/>
        </authorList>
    </citation>
    <scope>NUCLEOTIDE SEQUENCE</scope>
</reference>
<dbReference type="AlphaFoldDB" id="A0A382S5R2"/>
<dbReference type="EMBL" id="UINC01126639">
    <property type="protein sequence ID" value="SVD05244.1"/>
    <property type="molecule type" value="Genomic_DNA"/>
</dbReference>
<sequence length="33" mass="3972">MYKFYKILSLAFGWLFKAKNQQVPFSSRIVVFN</sequence>